<name>A0AA35VGA2_LACSI</name>
<proteinExistence type="predicted"/>
<dbReference type="Proteomes" id="UP001177003">
    <property type="component" value="Chromosome 0"/>
</dbReference>
<dbReference type="AlphaFoldDB" id="A0AA35VGA2"/>
<sequence length="114" mass="13378">MTTRNIPQLLLIFMGELLLQIIHGIGPMIEVRHFPTLHVLSHRFQGLIWIIFPLKDPFDSGLYSRKDGNIVGVVCMLRSASKVFLGIHFQTRQELNLILHWFIFTYYLCLKSFY</sequence>
<feature type="signal peptide" evidence="1">
    <location>
        <begin position="1"/>
        <end position="24"/>
    </location>
</feature>
<reference evidence="2" key="1">
    <citation type="submission" date="2023-04" db="EMBL/GenBank/DDBJ databases">
        <authorList>
            <person name="Vijverberg K."/>
            <person name="Xiong W."/>
            <person name="Schranz E."/>
        </authorList>
    </citation>
    <scope>NUCLEOTIDE SEQUENCE</scope>
</reference>
<evidence type="ECO:0000313" key="2">
    <source>
        <dbReference type="EMBL" id="CAI9262357.1"/>
    </source>
</evidence>
<gene>
    <name evidence="2" type="ORF">LSALG_LOCUS3097</name>
</gene>
<dbReference type="EMBL" id="OX465086">
    <property type="protein sequence ID" value="CAI9262357.1"/>
    <property type="molecule type" value="Genomic_DNA"/>
</dbReference>
<keyword evidence="3" id="KW-1185">Reference proteome</keyword>
<organism evidence="2 3">
    <name type="scientific">Lactuca saligna</name>
    <name type="common">Willowleaf lettuce</name>
    <dbReference type="NCBI Taxonomy" id="75948"/>
    <lineage>
        <taxon>Eukaryota</taxon>
        <taxon>Viridiplantae</taxon>
        <taxon>Streptophyta</taxon>
        <taxon>Embryophyta</taxon>
        <taxon>Tracheophyta</taxon>
        <taxon>Spermatophyta</taxon>
        <taxon>Magnoliopsida</taxon>
        <taxon>eudicotyledons</taxon>
        <taxon>Gunneridae</taxon>
        <taxon>Pentapetalae</taxon>
        <taxon>asterids</taxon>
        <taxon>campanulids</taxon>
        <taxon>Asterales</taxon>
        <taxon>Asteraceae</taxon>
        <taxon>Cichorioideae</taxon>
        <taxon>Cichorieae</taxon>
        <taxon>Lactucinae</taxon>
        <taxon>Lactuca</taxon>
    </lineage>
</organism>
<keyword evidence="1" id="KW-0732">Signal</keyword>
<evidence type="ECO:0000256" key="1">
    <source>
        <dbReference type="SAM" id="SignalP"/>
    </source>
</evidence>
<protein>
    <submittedName>
        <fullName evidence="2">Uncharacterized protein</fullName>
    </submittedName>
</protein>
<accession>A0AA35VGA2</accession>
<feature type="chain" id="PRO_5041277031" evidence="1">
    <location>
        <begin position="25"/>
        <end position="114"/>
    </location>
</feature>
<evidence type="ECO:0000313" key="3">
    <source>
        <dbReference type="Proteomes" id="UP001177003"/>
    </source>
</evidence>